<accession>A0A6P7Z0L3</accession>
<dbReference type="InterPro" id="IPR016035">
    <property type="entry name" value="Acyl_Trfase/lysoPLipase"/>
</dbReference>
<keyword evidence="8 15" id="KW-0106">Calcium</keyword>
<dbReference type="PANTHER" id="PTHR10728:SF32">
    <property type="entry name" value="CYTOSOLIC PHOSPHOLIPASE A2 BETA"/>
    <property type="match status" value="1"/>
</dbReference>
<dbReference type="PROSITE" id="PS50004">
    <property type="entry name" value="C2"/>
    <property type="match status" value="1"/>
</dbReference>
<keyword evidence="7 14" id="KW-0378">Hydrolase</keyword>
<evidence type="ECO:0000256" key="9">
    <source>
        <dbReference type="ARBA" id="ARBA00022963"/>
    </source>
</evidence>
<gene>
    <name evidence="19" type="primary">PLA2G4D</name>
</gene>
<evidence type="ECO:0000256" key="15">
    <source>
        <dbReference type="RuleBase" id="RU362102"/>
    </source>
</evidence>
<dbReference type="InParanoid" id="A0A6P7Z0L3"/>
<dbReference type="PANTHER" id="PTHR10728">
    <property type="entry name" value="CYTOSOLIC PHOSPHOLIPASE A2"/>
    <property type="match status" value="1"/>
</dbReference>
<feature type="domain" description="C2" evidence="16">
    <location>
        <begin position="1"/>
        <end position="120"/>
    </location>
</feature>
<evidence type="ECO:0000313" key="19">
    <source>
        <dbReference type="RefSeq" id="XP_030070311.1"/>
    </source>
</evidence>
<evidence type="ECO:0000259" key="17">
    <source>
        <dbReference type="PROSITE" id="PS51210"/>
    </source>
</evidence>
<dbReference type="PROSITE" id="PS51210">
    <property type="entry name" value="PLA2C"/>
    <property type="match status" value="1"/>
</dbReference>
<dbReference type="FunCoup" id="A0A6P7Z0L3">
    <property type="interactions" value="993"/>
</dbReference>
<dbReference type="GO" id="GO:0005509">
    <property type="term" value="F:calcium ion binding"/>
    <property type="evidence" value="ECO:0007669"/>
    <property type="project" value="InterPro"/>
</dbReference>
<dbReference type="SUPFAM" id="SSF49562">
    <property type="entry name" value="C2 domain (Calcium/lipid-binding domain, CaLB)"/>
    <property type="match status" value="1"/>
</dbReference>
<dbReference type="AlphaFoldDB" id="A0A6P7Z0L3"/>
<comment type="domain">
    <text evidence="15">The N-terminal C2 domain associates with lipid membranes upon calcium binding.</text>
</comment>
<dbReference type="Gene3D" id="2.60.40.150">
    <property type="entry name" value="C2 domain"/>
    <property type="match status" value="1"/>
</dbReference>
<protein>
    <recommendedName>
        <fullName evidence="15">Phospholipase A2</fullName>
        <ecNumber evidence="15">3.1.1.4</ecNumber>
    </recommendedName>
</protein>
<evidence type="ECO:0000256" key="13">
    <source>
        <dbReference type="ARBA" id="ARBA00056109"/>
    </source>
</evidence>
<dbReference type="GeneID" id="115477526"/>
<evidence type="ECO:0000256" key="8">
    <source>
        <dbReference type="ARBA" id="ARBA00022837"/>
    </source>
</evidence>
<dbReference type="SMART" id="SM00022">
    <property type="entry name" value="PLAc"/>
    <property type="match status" value="1"/>
</dbReference>
<keyword evidence="10 14" id="KW-0443">Lipid metabolism</keyword>
<proteinExistence type="predicted"/>
<evidence type="ECO:0000256" key="10">
    <source>
        <dbReference type="ARBA" id="ARBA00023098"/>
    </source>
</evidence>
<name>A0A6P7Z0L3_9AMPH</name>
<keyword evidence="11" id="KW-0472">Membrane</keyword>
<organism evidence="18 19">
    <name type="scientific">Microcaecilia unicolor</name>
    <dbReference type="NCBI Taxonomy" id="1415580"/>
    <lineage>
        <taxon>Eukaryota</taxon>
        <taxon>Metazoa</taxon>
        <taxon>Chordata</taxon>
        <taxon>Craniata</taxon>
        <taxon>Vertebrata</taxon>
        <taxon>Euteleostomi</taxon>
        <taxon>Amphibia</taxon>
        <taxon>Gymnophiona</taxon>
        <taxon>Siphonopidae</taxon>
        <taxon>Microcaecilia</taxon>
    </lineage>
</organism>
<evidence type="ECO:0000256" key="1">
    <source>
        <dbReference type="ARBA" id="ARBA00001604"/>
    </source>
</evidence>
<dbReference type="GO" id="GO:0047498">
    <property type="term" value="F:calcium-dependent phospholipase A2 activity"/>
    <property type="evidence" value="ECO:0007669"/>
    <property type="project" value="TreeGrafter"/>
</dbReference>
<dbReference type="GO" id="GO:0004622">
    <property type="term" value="F:phosphatidylcholine lysophospholipase activity"/>
    <property type="evidence" value="ECO:0007669"/>
    <property type="project" value="UniProtKB-EC"/>
</dbReference>
<evidence type="ECO:0000259" key="16">
    <source>
        <dbReference type="PROSITE" id="PS50004"/>
    </source>
</evidence>
<evidence type="ECO:0000256" key="7">
    <source>
        <dbReference type="ARBA" id="ARBA00022801"/>
    </source>
</evidence>
<keyword evidence="6 15" id="KW-0479">Metal-binding</keyword>
<feature type="domain" description="PLA2c" evidence="17">
    <location>
        <begin position="309"/>
        <end position="855"/>
    </location>
</feature>
<dbReference type="Pfam" id="PF18695">
    <property type="entry name" value="cPLA2_C2"/>
    <property type="match status" value="1"/>
</dbReference>
<sequence>MMPGGMSADTYQEDAASWLLSVRVIQCKNVPWADLMSKADCYVCLWLPSSMDEKFQTKTISNSRTPVWDETFHFKICDRTKNVLQLSLHDEDVISKDDHLYTVFFDVEKIKPDETVFKKFPLNPEGKQELEVEFKLTRIVEPSENIITNGVLVSREVSCLEIRVDKQRNAKLVKEKDNIVLAVKGSYEKAQRMSFGSGSSPNTVDTFRFHSLKCCEPELTATVESGFGSSFLGIAFGGDSKNEDFVAVPLKSLPLEQAVRVALPTAEPRRPVNKGKRTGNCCPGLRKIRRAFFPKRKGKQLELELKTKECSKKPDVQLGFDLREEEKLFLQKRKKVVSDALKKVLQLDKGLQEHEVPVVAVMTTGGGVRAMTSLYGTLLGLQKSKLLDCVSYITGASGSTWTMSKLYEDTDWSRKDLKEPINDARKHVTKSKTSIFSWERLKYYRKELSERAEEGHKTSFTDLWGLMIEFMFHDGILENKLSDQQRALNNGQNPLPLCLAMNVKENDNSTLDFKEWCEFSPYEVRLLKYGASIRAEDFGSEFFMGRLMKKVPESKLCYLQGLWSNIFSINLLDAWFSAMSSEHFWHRWTRDRLYDIDEESLMMEKRSSDLNTHVLSPSGSFSDTLRDILTSRPLDGEHHNFLKGLQLHKSYNEHSDFCSWRDTELDLYPNQLTPSAEDLCLVDSAYYINASYPPLLRKARKVDVILSFDYGLTGHFNSVEQTYHYCTKQEICFPKIVLSEEERKNPKECYLFADDKDPEAPVILHFPLVNDTFKKYKAPGVKRSPAELEDGVVHLTGSRSPYRLLNLTYSEREFNQLLNLTAYNVENNKDLILQAFRTALGRRKNAAAAASGNNH</sequence>
<dbReference type="InterPro" id="IPR035892">
    <property type="entry name" value="C2_domain_sf"/>
</dbReference>
<evidence type="ECO:0000313" key="18">
    <source>
        <dbReference type="Proteomes" id="UP000515156"/>
    </source>
</evidence>
<comment type="subcellular location">
    <subcellularLocation>
        <location evidence="4">Cytoplasm</location>
        <location evidence="4">Cytosol</location>
    </subcellularLocation>
    <subcellularLocation>
        <location evidence="3">Membrane</location>
        <topology evidence="3">Peripheral membrane protein</topology>
    </subcellularLocation>
</comment>
<dbReference type="GO" id="GO:0005829">
    <property type="term" value="C:cytosol"/>
    <property type="evidence" value="ECO:0007669"/>
    <property type="project" value="UniProtKB-SubCell"/>
</dbReference>
<dbReference type="SUPFAM" id="SSF52151">
    <property type="entry name" value="FabD/lysophospholipase-like"/>
    <property type="match status" value="1"/>
</dbReference>
<evidence type="ECO:0000256" key="11">
    <source>
        <dbReference type="ARBA" id="ARBA00023136"/>
    </source>
</evidence>
<comment type="function">
    <text evidence="13">Selectively hydrolyzes arachidonyl phospholipids in the sn-2 position releasing arachidonic acid. Together with its lysophospholipid activity, it is implicated in the initiation of the inflammatory response.</text>
</comment>
<comment type="cofactor">
    <cofactor evidence="2">
        <name>Ca(2+)</name>
        <dbReference type="ChEBI" id="CHEBI:29108"/>
    </cofactor>
</comment>
<dbReference type="GO" id="GO:0005544">
    <property type="term" value="F:calcium-dependent phospholipid binding"/>
    <property type="evidence" value="ECO:0007669"/>
    <property type="project" value="TreeGrafter"/>
</dbReference>
<comment type="catalytic activity">
    <reaction evidence="1 15">
        <text>a 1,2-diacyl-sn-glycero-3-phosphocholine + H2O = a 1-acyl-sn-glycero-3-phosphocholine + a fatty acid + H(+)</text>
        <dbReference type="Rhea" id="RHEA:15801"/>
        <dbReference type="ChEBI" id="CHEBI:15377"/>
        <dbReference type="ChEBI" id="CHEBI:15378"/>
        <dbReference type="ChEBI" id="CHEBI:28868"/>
        <dbReference type="ChEBI" id="CHEBI:57643"/>
        <dbReference type="ChEBI" id="CHEBI:58168"/>
        <dbReference type="EC" id="3.1.1.4"/>
    </reaction>
</comment>
<dbReference type="Pfam" id="PF01735">
    <property type="entry name" value="PLA2_B"/>
    <property type="match status" value="1"/>
</dbReference>
<dbReference type="Proteomes" id="UP000515156">
    <property type="component" value="Chromosome 9"/>
</dbReference>
<evidence type="ECO:0000256" key="12">
    <source>
        <dbReference type="ARBA" id="ARBA00049531"/>
    </source>
</evidence>
<evidence type="ECO:0000256" key="4">
    <source>
        <dbReference type="ARBA" id="ARBA00004514"/>
    </source>
</evidence>
<keyword evidence="9 14" id="KW-0442">Lipid degradation</keyword>
<dbReference type="SMART" id="SM00239">
    <property type="entry name" value="C2"/>
    <property type="match status" value="1"/>
</dbReference>
<dbReference type="EC" id="3.1.1.4" evidence="15"/>
<evidence type="ECO:0000256" key="5">
    <source>
        <dbReference type="ARBA" id="ARBA00022490"/>
    </source>
</evidence>
<dbReference type="Pfam" id="PF00168">
    <property type="entry name" value="C2"/>
    <property type="match status" value="1"/>
</dbReference>
<dbReference type="CDD" id="cd04036">
    <property type="entry name" value="C2_cPLA2"/>
    <property type="match status" value="1"/>
</dbReference>
<dbReference type="FunFam" id="2.60.40.150:FF:000030">
    <property type="entry name" value="Phospholipase A2"/>
    <property type="match status" value="1"/>
</dbReference>
<dbReference type="InterPro" id="IPR000008">
    <property type="entry name" value="C2_dom"/>
</dbReference>
<keyword evidence="18" id="KW-1185">Reference proteome</keyword>
<evidence type="ECO:0000256" key="2">
    <source>
        <dbReference type="ARBA" id="ARBA00001913"/>
    </source>
</evidence>
<dbReference type="KEGG" id="muo:115477526"/>
<evidence type="ECO:0000256" key="6">
    <source>
        <dbReference type="ARBA" id="ARBA00022723"/>
    </source>
</evidence>
<dbReference type="RefSeq" id="XP_030070311.1">
    <property type="nucleotide sequence ID" value="XM_030214451.1"/>
</dbReference>
<dbReference type="Gene3D" id="3.40.1090.10">
    <property type="entry name" value="Cytosolic phospholipase A2 catalytic domain"/>
    <property type="match status" value="1"/>
</dbReference>
<dbReference type="InterPro" id="IPR002642">
    <property type="entry name" value="LysoPLipase_cat_dom"/>
</dbReference>
<dbReference type="CTD" id="283748"/>
<evidence type="ECO:0000256" key="14">
    <source>
        <dbReference type="PROSITE-ProRule" id="PRU00555"/>
    </source>
</evidence>
<dbReference type="GO" id="GO:0016020">
    <property type="term" value="C:membrane"/>
    <property type="evidence" value="ECO:0007669"/>
    <property type="project" value="UniProtKB-SubCell"/>
</dbReference>
<dbReference type="InterPro" id="IPR040723">
    <property type="entry name" value="cPLA2_C2"/>
</dbReference>
<reference evidence="19" key="1">
    <citation type="submission" date="2025-08" db="UniProtKB">
        <authorList>
            <consortium name="RefSeq"/>
        </authorList>
    </citation>
    <scope>IDENTIFICATION</scope>
</reference>
<dbReference type="GO" id="GO:0046475">
    <property type="term" value="P:glycerophospholipid catabolic process"/>
    <property type="evidence" value="ECO:0007669"/>
    <property type="project" value="TreeGrafter"/>
</dbReference>
<keyword evidence="5 15" id="KW-0963">Cytoplasm</keyword>
<dbReference type="OrthoDB" id="419768at2759"/>
<dbReference type="FunFam" id="3.40.1090.10:FF:000002">
    <property type="entry name" value="Phospholipase A2"/>
    <property type="match status" value="1"/>
</dbReference>
<evidence type="ECO:0000256" key="3">
    <source>
        <dbReference type="ARBA" id="ARBA00004170"/>
    </source>
</evidence>
<dbReference type="InterPro" id="IPR041847">
    <property type="entry name" value="C2_cPLA2"/>
</dbReference>
<comment type="catalytic activity">
    <reaction evidence="12">
        <text>a 1-acyl-sn-glycero-3-phosphocholine + H2O = sn-glycerol 3-phosphocholine + a fatty acid + H(+)</text>
        <dbReference type="Rhea" id="RHEA:15177"/>
        <dbReference type="ChEBI" id="CHEBI:15377"/>
        <dbReference type="ChEBI" id="CHEBI:15378"/>
        <dbReference type="ChEBI" id="CHEBI:16870"/>
        <dbReference type="ChEBI" id="CHEBI:28868"/>
        <dbReference type="ChEBI" id="CHEBI:58168"/>
        <dbReference type="EC" id="3.1.1.5"/>
    </reaction>
</comment>